<accession>A0A0D2DTV8</accession>
<dbReference type="InterPro" id="IPR007219">
    <property type="entry name" value="XnlR_reg_dom"/>
</dbReference>
<dbReference type="PANTHER" id="PTHR31001:SF56">
    <property type="entry name" value="ZN(2)-C6 FUNGAL-TYPE DOMAIN-CONTAINING PROTEIN"/>
    <property type="match status" value="1"/>
</dbReference>
<evidence type="ECO:0000256" key="7">
    <source>
        <dbReference type="SAM" id="MobiDB-lite"/>
    </source>
</evidence>
<dbReference type="GO" id="GO:0006351">
    <property type="term" value="P:DNA-templated transcription"/>
    <property type="evidence" value="ECO:0007669"/>
    <property type="project" value="InterPro"/>
</dbReference>
<dbReference type="SUPFAM" id="SSF57701">
    <property type="entry name" value="Zn2/Cys6 DNA-binding domain"/>
    <property type="match status" value="1"/>
</dbReference>
<keyword evidence="3" id="KW-0805">Transcription regulation</keyword>
<reference evidence="9 10" key="1">
    <citation type="submission" date="2015-01" db="EMBL/GenBank/DDBJ databases">
        <title>The Genome Sequence of Exophiala oligosperma CBS72588.</title>
        <authorList>
            <consortium name="The Broad Institute Genomics Platform"/>
            <person name="Cuomo C."/>
            <person name="de Hoog S."/>
            <person name="Gorbushina A."/>
            <person name="Stielow B."/>
            <person name="Teixiera M."/>
            <person name="Abouelleil A."/>
            <person name="Chapman S.B."/>
            <person name="Priest M."/>
            <person name="Young S.K."/>
            <person name="Wortman J."/>
            <person name="Nusbaum C."/>
            <person name="Birren B."/>
        </authorList>
    </citation>
    <scope>NUCLEOTIDE SEQUENCE [LARGE SCALE GENOMIC DNA]</scope>
    <source>
        <strain evidence="9 10">CBS 72588</strain>
    </source>
</reference>
<dbReference type="Pfam" id="PF00172">
    <property type="entry name" value="Zn_clus"/>
    <property type="match status" value="1"/>
</dbReference>
<dbReference type="OrthoDB" id="424974at2759"/>
<dbReference type="PROSITE" id="PS50048">
    <property type="entry name" value="ZN2_CY6_FUNGAL_2"/>
    <property type="match status" value="1"/>
</dbReference>
<keyword evidence="4" id="KW-0238">DNA-binding</keyword>
<dbReference type="SMART" id="SM00906">
    <property type="entry name" value="Fungal_trans"/>
    <property type="match status" value="1"/>
</dbReference>
<keyword evidence="6" id="KW-0539">Nucleus</keyword>
<evidence type="ECO:0000256" key="4">
    <source>
        <dbReference type="ARBA" id="ARBA00023125"/>
    </source>
</evidence>
<evidence type="ECO:0000256" key="5">
    <source>
        <dbReference type="ARBA" id="ARBA00023163"/>
    </source>
</evidence>
<dbReference type="PANTHER" id="PTHR31001">
    <property type="entry name" value="UNCHARACTERIZED TRANSCRIPTIONAL REGULATORY PROTEIN"/>
    <property type="match status" value="1"/>
</dbReference>
<dbReference type="GO" id="GO:0003677">
    <property type="term" value="F:DNA binding"/>
    <property type="evidence" value="ECO:0007669"/>
    <property type="project" value="UniProtKB-KW"/>
</dbReference>
<keyword evidence="5" id="KW-0804">Transcription</keyword>
<evidence type="ECO:0000256" key="2">
    <source>
        <dbReference type="ARBA" id="ARBA00022723"/>
    </source>
</evidence>
<dbReference type="HOGENOM" id="CLU_007340_4_3_1"/>
<dbReference type="VEuPathDB" id="FungiDB:PV06_08846"/>
<dbReference type="GO" id="GO:0000981">
    <property type="term" value="F:DNA-binding transcription factor activity, RNA polymerase II-specific"/>
    <property type="evidence" value="ECO:0007669"/>
    <property type="project" value="InterPro"/>
</dbReference>
<dbReference type="InterPro" id="IPR001138">
    <property type="entry name" value="Zn2Cys6_DnaBD"/>
</dbReference>
<dbReference type="InterPro" id="IPR036864">
    <property type="entry name" value="Zn2-C6_fun-type_DNA-bd_sf"/>
</dbReference>
<feature type="domain" description="Zn(2)-C6 fungal-type" evidence="8">
    <location>
        <begin position="33"/>
        <end position="62"/>
    </location>
</feature>
<evidence type="ECO:0000313" key="10">
    <source>
        <dbReference type="Proteomes" id="UP000053342"/>
    </source>
</evidence>
<dbReference type="InterPro" id="IPR050613">
    <property type="entry name" value="Sec_Metabolite_Reg"/>
</dbReference>
<protein>
    <recommendedName>
        <fullName evidence="8">Zn(2)-C6 fungal-type domain-containing protein</fullName>
    </recommendedName>
</protein>
<gene>
    <name evidence="9" type="ORF">PV06_08846</name>
</gene>
<comment type="subcellular location">
    <subcellularLocation>
        <location evidence="1">Nucleus</location>
    </subcellularLocation>
</comment>
<name>A0A0D2DTV8_9EURO</name>
<evidence type="ECO:0000259" key="8">
    <source>
        <dbReference type="PROSITE" id="PS50048"/>
    </source>
</evidence>
<evidence type="ECO:0000313" key="9">
    <source>
        <dbReference type="EMBL" id="KIW39029.1"/>
    </source>
</evidence>
<dbReference type="Gene3D" id="4.10.240.10">
    <property type="entry name" value="Zn(2)-C6 fungal-type DNA-binding domain"/>
    <property type="match status" value="1"/>
</dbReference>
<sequence>MTMTPPPPSQISDGTGNAKPKYKHIKRPRPSLNCAECRRLKIKCDRQVPCGNCIRRGCAHFCPQQTLGSFKNIRRRVLQLEEQAQSSAPSHDVTVSPTPDQAMINPQIVDGTTGIAPTLDAPDQTPDVGTLVMNSDGRSKFIGQSASFQWLRDEINGYLETRPPSPTRLQASEGFPFHIHQPGEFSALWERLPPKDEVAYLISCFQRHIAWNGSPILESDLSSILDWLYDLAGTIPEQQSMAFQRLALVYIVLALGSMLNMEVAADDPASRCFYKLSQECLVSGKFLVHNSLTTVQTLSLMSKFTAYAGMRDLAWQIRGMANRIMLAMGLHRDGESWNLSEKDLEDRRRTFWEAYSTDVLISSNWDRPGGLHPDLFDTKFPKDFDQGTGFEKQRCRMAVLAQEALQESLKVRSNYDKLREIWHKILDVESAIPFQLRNRTALMFMVSKYQTLAEVEANTPPASTNLQLVFQSHDLIDVASTLILSMFRPYFVHAVQAPDPAKSVYAEAYLAVIERSSMLIANLRSLHSIFPLISTRHWFFWNHAFAGAVTIATICIANPGSPLVDQAMRDLNSIISLYTNVQSGVPQSLLKRNLQWLLELRAKGLENIEAFRAGQPSETISPAATSEETAEHLLLVGWRKKLVELGQRDAAPFTENCQETDLSGATFNVPGFDFLPQLLGLTAEGSQFTTEFDSMDMLDFGFMPE</sequence>
<dbReference type="Pfam" id="PF04082">
    <property type="entry name" value="Fungal_trans"/>
    <property type="match status" value="1"/>
</dbReference>
<dbReference type="STRING" id="215243.A0A0D2DTV8"/>
<dbReference type="CDD" id="cd12148">
    <property type="entry name" value="fungal_TF_MHR"/>
    <property type="match status" value="1"/>
</dbReference>
<dbReference type="EMBL" id="KN847340">
    <property type="protein sequence ID" value="KIW39029.1"/>
    <property type="molecule type" value="Genomic_DNA"/>
</dbReference>
<feature type="region of interest" description="Disordered" evidence="7">
    <location>
        <begin position="1"/>
        <end position="25"/>
    </location>
</feature>
<organism evidence="9 10">
    <name type="scientific">Exophiala oligosperma</name>
    <dbReference type="NCBI Taxonomy" id="215243"/>
    <lineage>
        <taxon>Eukaryota</taxon>
        <taxon>Fungi</taxon>
        <taxon>Dikarya</taxon>
        <taxon>Ascomycota</taxon>
        <taxon>Pezizomycotina</taxon>
        <taxon>Eurotiomycetes</taxon>
        <taxon>Chaetothyriomycetidae</taxon>
        <taxon>Chaetothyriales</taxon>
        <taxon>Herpotrichiellaceae</taxon>
        <taxon>Exophiala</taxon>
    </lineage>
</organism>
<dbReference type="GeneID" id="27360920"/>
<dbReference type="Proteomes" id="UP000053342">
    <property type="component" value="Unassembled WGS sequence"/>
</dbReference>
<dbReference type="SMART" id="SM00066">
    <property type="entry name" value="GAL4"/>
    <property type="match status" value="1"/>
</dbReference>
<dbReference type="AlphaFoldDB" id="A0A0D2DTV8"/>
<keyword evidence="2" id="KW-0479">Metal-binding</keyword>
<evidence type="ECO:0000256" key="3">
    <source>
        <dbReference type="ARBA" id="ARBA00023015"/>
    </source>
</evidence>
<keyword evidence="10" id="KW-1185">Reference proteome</keyword>
<evidence type="ECO:0000256" key="6">
    <source>
        <dbReference type="ARBA" id="ARBA00023242"/>
    </source>
</evidence>
<dbReference type="RefSeq" id="XP_016259245.1">
    <property type="nucleotide sequence ID" value="XM_016410223.1"/>
</dbReference>
<dbReference type="CDD" id="cd00067">
    <property type="entry name" value="GAL4"/>
    <property type="match status" value="1"/>
</dbReference>
<evidence type="ECO:0000256" key="1">
    <source>
        <dbReference type="ARBA" id="ARBA00004123"/>
    </source>
</evidence>
<dbReference type="GO" id="GO:0005634">
    <property type="term" value="C:nucleus"/>
    <property type="evidence" value="ECO:0007669"/>
    <property type="project" value="UniProtKB-SubCell"/>
</dbReference>
<proteinExistence type="predicted"/>
<dbReference type="GO" id="GO:0008270">
    <property type="term" value="F:zinc ion binding"/>
    <property type="evidence" value="ECO:0007669"/>
    <property type="project" value="InterPro"/>
</dbReference>